<gene>
    <name evidence="3" type="primary">gldN</name>
    <name evidence="3" type="ORF">KTO63_12330</name>
</gene>
<evidence type="ECO:0000313" key="4">
    <source>
        <dbReference type="Proteomes" id="UP000812270"/>
    </source>
</evidence>
<dbReference type="RefSeq" id="WP_217791594.1">
    <property type="nucleotide sequence ID" value="NZ_JAHSPG010000008.1"/>
</dbReference>
<evidence type="ECO:0000313" key="3">
    <source>
        <dbReference type="EMBL" id="MBV4357941.1"/>
    </source>
</evidence>
<dbReference type="AlphaFoldDB" id="A0A9E2S8R1"/>
<protein>
    <submittedName>
        <fullName evidence="3">Gliding motility protein GldN</fullName>
    </submittedName>
</protein>
<accession>A0A9E2S8R1</accession>
<feature type="signal peptide" evidence="2">
    <location>
        <begin position="1"/>
        <end position="24"/>
    </location>
</feature>
<dbReference type="NCBIfam" id="TIGR03523">
    <property type="entry name" value="GldN"/>
    <property type="match status" value="1"/>
</dbReference>
<feature type="compositionally biased region" description="Low complexity" evidence="1">
    <location>
        <begin position="39"/>
        <end position="56"/>
    </location>
</feature>
<evidence type="ECO:0000256" key="1">
    <source>
        <dbReference type="SAM" id="MobiDB-lite"/>
    </source>
</evidence>
<keyword evidence="4" id="KW-1185">Reference proteome</keyword>
<feature type="chain" id="PRO_5039220026" evidence="2">
    <location>
        <begin position="25"/>
        <end position="349"/>
    </location>
</feature>
<comment type="caution">
    <text evidence="3">The sequence shown here is derived from an EMBL/GenBank/DDBJ whole genome shotgun (WGS) entry which is preliminary data.</text>
</comment>
<organism evidence="3 4">
    <name type="scientific">Pinibacter aurantiacus</name>
    <dbReference type="NCBI Taxonomy" id="2851599"/>
    <lineage>
        <taxon>Bacteria</taxon>
        <taxon>Pseudomonadati</taxon>
        <taxon>Bacteroidota</taxon>
        <taxon>Chitinophagia</taxon>
        <taxon>Chitinophagales</taxon>
        <taxon>Chitinophagaceae</taxon>
        <taxon>Pinibacter</taxon>
    </lineage>
</organism>
<dbReference type="Pfam" id="PF19841">
    <property type="entry name" value="GldN"/>
    <property type="match status" value="1"/>
</dbReference>
<dbReference type="InterPro" id="IPR019847">
    <property type="entry name" value="Gliding_motility_assoc_GldN"/>
</dbReference>
<dbReference type="EMBL" id="JAHSPG010000008">
    <property type="protein sequence ID" value="MBV4357941.1"/>
    <property type="molecule type" value="Genomic_DNA"/>
</dbReference>
<name>A0A9E2S8R1_9BACT</name>
<sequence length="349" mass="40055">MKKSIIRLSLLAVVFALATNIADAQQTKPKSRAKTTRGKASTTKSKKPTTTSKNNNQTAINTAPPKDTTAPLPEAQLDLPVVRKSLRNDNAVERNLVKDRTPLAYEHIREDDAVYRQRVWRELDVHEKMNLPFVYKADDDNGNQRFINILLASIKSGDITAFSAIDDRFTTPITIKEITEQLVGKPKVVQIPDWNKDPDGSKGITKDSVIVEQFDPEAVEKYWVKEEVVFDKESSRLYTRILGIAPLKTIKNTDGSFRDVTPIFWVYYPDLRPMLAKYEAYNGKNYGARMSWEELFESRMFASRIIKSTIDNPMDQYISGYVKDDILRLLEGENIKEKIFNYEQDLWSY</sequence>
<feature type="region of interest" description="Disordered" evidence="1">
    <location>
        <begin position="25"/>
        <end position="73"/>
    </location>
</feature>
<dbReference type="Proteomes" id="UP000812270">
    <property type="component" value="Unassembled WGS sequence"/>
</dbReference>
<keyword evidence="2" id="KW-0732">Signal</keyword>
<proteinExistence type="predicted"/>
<reference evidence="3" key="1">
    <citation type="submission" date="2021-06" db="EMBL/GenBank/DDBJ databases">
        <authorList>
            <person name="Huq M.A."/>
        </authorList>
    </citation>
    <scope>NUCLEOTIDE SEQUENCE</scope>
    <source>
        <strain evidence="3">MAH-26</strain>
    </source>
</reference>
<evidence type="ECO:0000256" key="2">
    <source>
        <dbReference type="SAM" id="SignalP"/>
    </source>
</evidence>